<comment type="caution">
    <text evidence="1">The sequence shown here is derived from an EMBL/GenBank/DDBJ whole genome shotgun (WGS) entry which is preliminary data.</text>
</comment>
<keyword evidence="2" id="KW-1185">Reference proteome</keyword>
<sequence>MGENYTNYLGGVYGISAFEDPGNLTTLAALGETGFYTQETGVYEAIAAGDWSEIAAGMASLGAYGAAEINLQYASAIDEWLQNVYQVDWIDEGLKPSIWNSIINFWGDPTWYTDFVATVTAAKAYGVEAVAPIWSPNGDFPMDNWFTTTYQPYEEIKQACLLGGGISLDTPPGYFVAQSAAYQEFCYQEIQWANVNNLVSSVILSPVGGDGWFAINVKIVVEDYERAGAIPTAWIVENYASDASDGIWGVGSETDPNTMAGEALWVSENAETTTFTPTPVIGTSTGTNTIASDVLKGSQISGTTVPYAKITLYEVVNGKPVIALGTTTADDDGNWTVTLQKVGSGNYDIEAVAIGLNNVTSAASAAVSVTSPGPTAIIVDPSSATTTVETTVAQSTTLTFGLDINGRSASTDLVLQNASSTTGTAVAIISNEAAHGTQEIIDNSVADANLTVYGNVGDTEIITGDATTTIINNARSNSGTLTVVSSTGANNTIGAGASTVLQTGGTNVVTMGKQIDSSVNTLTIEAAIDPDIVEGTSLLGVGLTETVISLVGGSSVTNIIHDEDTQAVTVTAYSAATTEFTGSNATIYINSTGRAQIVSEGEDTIYAGSGTLSFVAGAESGDVVYAGTGVMDIDFSQSSDNGVETYIGRKASEGNGSLTLIGGSSSVAVTLISEKFANLTAGSGAFSLTAGNAGGFTADLTASEDAELFLNGGLGNSVISGFDGEKDTATVNNVSGYTIVDGNLVLSLTDGNTVTFDDVTSFKGMTISEAFVTVVADIGHESDLTFGVDSNGESQSQYINLINYGVRAGTEYSVVSNHAVQGIKEILDNRHALANLTFYGNSGDTDIYTGKSVTTLINDEEGNDGTLTVYSAAGAQNTIYAGSHTVVQTAGTTTVTMGDEPGSDRNELTLQNGSSSDTTRTDILSVGEASTTNVIIDNDTATVNLTATGAAALEFTGINDTVSLNDSSGAAILTSFGNSTVSGGSGTLSFIADNGSGDAISAGSGAMNINFSASAYSGTETYTGRSTGTGSLTLIGGNSTDNVTLVAESAATLTAGSGAFNLTASDAGGFTADLTASIRADLLLKAGLGNSVISGFDGTKDTAQIDDVSNFTISGNTLTVNLNDGSSVIFSNTDSTQGLVLSS</sequence>
<dbReference type="EMBL" id="WOTB01000060">
    <property type="protein sequence ID" value="NHN86860.1"/>
    <property type="molecule type" value="Genomic_DNA"/>
</dbReference>
<gene>
    <name evidence="1" type="ORF">GOB93_19995</name>
</gene>
<accession>A0ABX0JWJ6</accession>
<protein>
    <recommendedName>
        <fullName evidence="3">Bacterial Ig-like domain-containing protein</fullName>
    </recommendedName>
</protein>
<evidence type="ECO:0000313" key="2">
    <source>
        <dbReference type="Proteomes" id="UP000635278"/>
    </source>
</evidence>
<dbReference type="Proteomes" id="UP000635278">
    <property type="component" value="Unassembled WGS sequence"/>
</dbReference>
<dbReference type="InterPro" id="IPR013783">
    <property type="entry name" value="Ig-like_fold"/>
</dbReference>
<evidence type="ECO:0008006" key="3">
    <source>
        <dbReference type="Google" id="ProtNLM"/>
    </source>
</evidence>
<dbReference type="Gene3D" id="2.60.40.10">
    <property type="entry name" value="Immunoglobulins"/>
    <property type="match status" value="1"/>
</dbReference>
<reference evidence="1 2" key="1">
    <citation type="journal article" date="2020" name="Int. J. Syst. Evol. Microbiol.">
        <title>Novel acetic acid bacteria from cider fermentations: Acetobacter conturbans sp. nov. and Acetobacter fallax sp. nov.</title>
        <authorList>
            <person name="Sombolestani A.S."/>
            <person name="Cleenwerck I."/>
            <person name="Cnockaert M."/>
            <person name="Borremans W."/>
            <person name="Wieme A.D."/>
            <person name="De Vuyst L."/>
            <person name="Vandamme P."/>
        </authorList>
    </citation>
    <scope>NUCLEOTIDE SEQUENCE [LARGE SCALE GENOMIC DNA]</scope>
    <source>
        <strain evidence="1 2">LMG 30640</strain>
    </source>
</reference>
<name>A0ABX0JWJ6_9PROT</name>
<organism evidence="1 2">
    <name type="scientific">Acetobacter musti</name>
    <dbReference type="NCBI Taxonomy" id="864732"/>
    <lineage>
        <taxon>Bacteria</taxon>
        <taxon>Pseudomonadati</taxon>
        <taxon>Pseudomonadota</taxon>
        <taxon>Alphaproteobacteria</taxon>
        <taxon>Acetobacterales</taxon>
        <taxon>Acetobacteraceae</taxon>
        <taxon>Acetobacter</taxon>
    </lineage>
</organism>
<proteinExistence type="predicted"/>
<evidence type="ECO:0000313" key="1">
    <source>
        <dbReference type="EMBL" id="NHN86860.1"/>
    </source>
</evidence>
<dbReference type="RefSeq" id="WP_173585172.1">
    <property type="nucleotide sequence ID" value="NZ_WOTB01000060.1"/>
</dbReference>